<evidence type="ECO:0000313" key="1">
    <source>
        <dbReference type="EMBL" id="GAJ14929.1"/>
    </source>
</evidence>
<dbReference type="EMBL" id="BARW01028655">
    <property type="protein sequence ID" value="GAJ14929.1"/>
    <property type="molecule type" value="Genomic_DNA"/>
</dbReference>
<reference evidence="1" key="1">
    <citation type="journal article" date="2014" name="Front. Microbiol.">
        <title>High frequency of phylogenetically diverse reductive dehalogenase-homologous genes in deep subseafloor sedimentary metagenomes.</title>
        <authorList>
            <person name="Kawai M."/>
            <person name="Futagami T."/>
            <person name="Toyoda A."/>
            <person name="Takaki Y."/>
            <person name="Nishi S."/>
            <person name="Hori S."/>
            <person name="Arai W."/>
            <person name="Tsubouchi T."/>
            <person name="Morono Y."/>
            <person name="Uchiyama I."/>
            <person name="Ito T."/>
            <person name="Fujiyama A."/>
            <person name="Inagaki F."/>
            <person name="Takami H."/>
        </authorList>
    </citation>
    <scope>NUCLEOTIDE SEQUENCE</scope>
    <source>
        <strain evidence="1">Expedition CK06-06</strain>
    </source>
</reference>
<organism evidence="1">
    <name type="scientific">marine sediment metagenome</name>
    <dbReference type="NCBI Taxonomy" id="412755"/>
    <lineage>
        <taxon>unclassified sequences</taxon>
        <taxon>metagenomes</taxon>
        <taxon>ecological metagenomes</taxon>
    </lineage>
</organism>
<accession>X1UBQ2</accession>
<feature type="non-terminal residue" evidence="1">
    <location>
        <position position="1"/>
    </location>
</feature>
<proteinExistence type="predicted"/>
<dbReference type="AlphaFoldDB" id="X1UBQ2"/>
<sequence>YLVAYNGASWAIGLPPVKQQMGHIMDAIEFYRQTEK</sequence>
<name>X1UBQ2_9ZZZZ</name>
<comment type="caution">
    <text evidence="1">The sequence shown here is derived from an EMBL/GenBank/DDBJ whole genome shotgun (WGS) entry which is preliminary data.</text>
</comment>
<gene>
    <name evidence="1" type="ORF">S12H4_46216</name>
</gene>
<protein>
    <submittedName>
        <fullName evidence="1">Uncharacterized protein</fullName>
    </submittedName>
</protein>